<comment type="caution">
    <text evidence="4">The sequence shown here is derived from an EMBL/GenBank/DDBJ whole genome shotgun (WGS) entry which is preliminary data.</text>
</comment>
<evidence type="ECO:0000259" key="3">
    <source>
        <dbReference type="Pfam" id="PF02911"/>
    </source>
</evidence>
<dbReference type="Pfam" id="PF02911">
    <property type="entry name" value="Formyl_trans_C"/>
    <property type="match status" value="1"/>
</dbReference>
<accession>X0ZMS1</accession>
<dbReference type="SUPFAM" id="SSF50486">
    <property type="entry name" value="FMT C-terminal domain-like"/>
    <property type="match status" value="1"/>
</dbReference>
<keyword evidence="1" id="KW-0808">Transferase</keyword>
<feature type="non-terminal residue" evidence="4">
    <location>
        <position position="1"/>
    </location>
</feature>
<proteinExistence type="predicted"/>
<protein>
    <recommendedName>
        <fullName evidence="3">Formyl transferase C-terminal domain-containing protein</fullName>
    </recommendedName>
</protein>
<dbReference type="Gene3D" id="3.40.50.12230">
    <property type="match status" value="1"/>
</dbReference>
<evidence type="ECO:0000256" key="1">
    <source>
        <dbReference type="ARBA" id="ARBA00022679"/>
    </source>
</evidence>
<dbReference type="InterPro" id="IPR005793">
    <property type="entry name" value="Formyl_trans_C"/>
</dbReference>
<dbReference type="CDD" id="cd08704">
    <property type="entry name" value="Met_tRNA_FMT_C"/>
    <property type="match status" value="1"/>
</dbReference>
<gene>
    <name evidence="4" type="ORF">S01H1_82387</name>
</gene>
<dbReference type="EMBL" id="BARS01055844">
    <property type="protein sequence ID" value="GAG49466.1"/>
    <property type="molecule type" value="Genomic_DNA"/>
</dbReference>
<dbReference type="InterPro" id="IPR044135">
    <property type="entry name" value="Met-tRNA-FMT_C"/>
</dbReference>
<dbReference type="GO" id="GO:0016740">
    <property type="term" value="F:transferase activity"/>
    <property type="evidence" value="ECO:0007669"/>
    <property type="project" value="UniProtKB-KW"/>
</dbReference>
<dbReference type="AlphaFoldDB" id="X0ZMS1"/>
<keyword evidence="2" id="KW-0648">Protein biosynthesis</keyword>
<dbReference type="GO" id="GO:0006412">
    <property type="term" value="P:translation"/>
    <property type="evidence" value="ECO:0007669"/>
    <property type="project" value="UniProtKB-KW"/>
</dbReference>
<name>X0ZMS1_9ZZZZ</name>
<organism evidence="4">
    <name type="scientific">marine sediment metagenome</name>
    <dbReference type="NCBI Taxonomy" id="412755"/>
    <lineage>
        <taxon>unclassified sequences</taxon>
        <taxon>metagenomes</taxon>
        <taxon>ecological metagenomes</taxon>
    </lineage>
</organism>
<sequence>ELHDRLAGVGVDAVEAALALCAGASIPEGTPQNDAEATTAPKLRKPDGVVRFDQSARSLAGHICGMTPWPGATAKFEARDGRWESVQLVRARPADDPAIPTVTPGTIDARRFVAAEDGFVELLEIKPSSGRIMSWQDYVNGRHIAEGDRFSTPES</sequence>
<evidence type="ECO:0000313" key="4">
    <source>
        <dbReference type="EMBL" id="GAG49466.1"/>
    </source>
</evidence>
<evidence type="ECO:0000256" key="2">
    <source>
        <dbReference type="ARBA" id="ARBA00022917"/>
    </source>
</evidence>
<dbReference type="InterPro" id="IPR011034">
    <property type="entry name" value="Formyl_transferase-like_C_sf"/>
</dbReference>
<feature type="domain" description="Formyl transferase C-terminal" evidence="3">
    <location>
        <begin position="42"/>
        <end position="142"/>
    </location>
</feature>
<reference evidence="4" key="1">
    <citation type="journal article" date="2014" name="Front. Microbiol.">
        <title>High frequency of phylogenetically diverse reductive dehalogenase-homologous genes in deep subseafloor sedimentary metagenomes.</title>
        <authorList>
            <person name="Kawai M."/>
            <person name="Futagami T."/>
            <person name="Toyoda A."/>
            <person name="Takaki Y."/>
            <person name="Nishi S."/>
            <person name="Hori S."/>
            <person name="Arai W."/>
            <person name="Tsubouchi T."/>
            <person name="Morono Y."/>
            <person name="Uchiyama I."/>
            <person name="Ito T."/>
            <person name="Fujiyama A."/>
            <person name="Inagaki F."/>
            <person name="Takami H."/>
        </authorList>
    </citation>
    <scope>NUCLEOTIDE SEQUENCE</scope>
    <source>
        <strain evidence="4">Expedition CK06-06</strain>
    </source>
</reference>